<dbReference type="EMBL" id="CM055745">
    <property type="protein sequence ID" value="KAJ7997653.1"/>
    <property type="molecule type" value="Genomic_DNA"/>
</dbReference>
<protein>
    <submittedName>
        <fullName evidence="1">Uncharacterized protein</fullName>
    </submittedName>
</protein>
<evidence type="ECO:0000313" key="1">
    <source>
        <dbReference type="EMBL" id="KAJ7997653.1"/>
    </source>
</evidence>
<evidence type="ECO:0000313" key="2">
    <source>
        <dbReference type="Proteomes" id="UP001157502"/>
    </source>
</evidence>
<keyword evidence="2" id="KW-1185">Reference proteome</keyword>
<accession>A0ACC2G2C9</accession>
<dbReference type="Proteomes" id="UP001157502">
    <property type="component" value="Chromosome 18"/>
</dbReference>
<reference evidence="1" key="1">
    <citation type="submission" date="2021-05" db="EMBL/GenBank/DDBJ databases">
        <authorList>
            <person name="Pan Q."/>
            <person name="Jouanno E."/>
            <person name="Zahm M."/>
            <person name="Klopp C."/>
            <person name="Cabau C."/>
            <person name="Louis A."/>
            <person name="Berthelot C."/>
            <person name="Parey E."/>
            <person name="Roest Crollius H."/>
            <person name="Montfort J."/>
            <person name="Robinson-Rechavi M."/>
            <person name="Bouchez O."/>
            <person name="Lampietro C."/>
            <person name="Lopez Roques C."/>
            <person name="Donnadieu C."/>
            <person name="Postlethwait J."/>
            <person name="Bobe J."/>
            <person name="Dillon D."/>
            <person name="Chandos A."/>
            <person name="von Hippel F."/>
            <person name="Guiguen Y."/>
        </authorList>
    </citation>
    <scope>NUCLEOTIDE SEQUENCE</scope>
    <source>
        <strain evidence="1">YG-Jan2019</strain>
    </source>
</reference>
<sequence length="106" mass="11390">MTSPVPRSGAPKSPQTEPGREASTPEPICLANASEGTRSGSHWTGARPAQKWNSRTSERSLSVELPGRNKDKLLRGDNSARRAALESGPSESFGLNIGEVLSYYFC</sequence>
<name>A0ACC2G2C9_DALPE</name>
<comment type="caution">
    <text evidence="1">The sequence shown here is derived from an EMBL/GenBank/DDBJ whole genome shotgun (WGS) entry which is preliminary data.</text>
</comment>
<gene>
    <name evidence="1" type="ORF">DPEC_G00214370</name>
</gene>
<proteinExistence type="predicted"/>
<organism evidence="1 2">
    <name type="scientific">Dallia pectoralis</name>
    <name type="common">Alaska blackfish</name>
    <dbReference type="NCBI Taxonomy" id="75939"/>
    <lineage>
        <taxon>Eukaryota</taxon>
        <taxon>Metazoa</taxon>
        <taxon>Chordata</taxon>
        <taxon>Craniata</taxon>
        <taxon>Vertebrata</taxon>
        <taxon>Euteleostomi</taxon>
        <taxon>Actinopterygii</taxon>
        <taxon>Neopterygii</taxon>
        <taxon>Teleostei</taxon>
        <taxon>Protacanthopterygii</taxon>
        <taxon>Esociformes</taxon>
        <taxon>Umbridae</taxon>
        <taxon>Dallia</taxon>
    </lineage>
</organism>